<dbReference type="Proteomes" id="UP001230188">
    <property type="component" value="Unassembled WGS sequence"/>
</dbReference>
<evidence type="ECO:0000256" key="10">
    <source>
        <dbReference type="ARBA" id="ARBA00023146"/>
    </source>
</evidence>
<dbReference type="Gene3D" id="3.40.50.800">
    <property type="entry name" value="Anticodon-binding domain"/>
    <property type="match status" value="1"/>
</dbReference>
<comment type="similarity">
    <text evidence="2">Belongs to the class-II aminoacyl-tRNA synthetase family.</text>
</comment>
<dbReference type="Gene3D" id="3.30.930.10">
    <property type="entry name" value="Bira Bifunctional Protein, Domain 2"/>
    <property type="match status" value="1"/>
</dbReference>
<keyword evidence="15" id="KW-1185">Reference proteome</keyword>
<dbReference type="PANTHER" id="PTHR10745:SF0">
    <property type="entry name" value="GLYCINE--TRNA LIGASE"/>
    <property type="match status" value="1"/>
</dbReference>
<evidence type="ECO:0000256" key="5">
    <source>
        <dbReference type="ARBA" id="ARBA00022490"/>
    </source>
</evidence>
<dbReference type="Gene3D" id="3.30.40.230">
    <property type="match status" value="1"/>
</dbReference>
<name>A0AAD7UIY3_9STRA</name>
<dbReference type="InterPro" id="IPR004154">
    <property type="entry name" value="Anticodon-bd"/>
</dbReference>
<dbReference type="PRINTS" id="PR01043">
    <property type="entry name" value="TRNASYNTHGLY"/>
</dbReference>
<dbReference type="InterPro" id="IPR033731">
    <property type="entry name" value="GlyRS-like_core"/>
</dbReference>
<comment type="subunit">
    <text evidence="3">Homodimer.</text>
</comment>
<dbReference type="NCBIfam" id="NF003211">
    <property type="entry name" value="PRK04173.1"/>
    <property type="match status" value="1"/>
</dbReference>
<evidence type="ECO:0000256" key="1">
    <source>
        <dbReference type="ARBA" id="ARBA00004496"/>
    </source>
</evidence>
<evidence type="ECO:0000259" key="13">
    <source>
        <dbReference type="PROSITE" id="PS50862"/>
    </source>
</evidence>
<sequence length="740" mass="81098">MSTSILKGPFHFASTAKYSVIDLGGPPGGPGSAGSPPASMAPPPASGGDDVDGAALAAAVTRQASKVKELKKAGASGEEIAAAVGELEGMRARLATTSIEADVKHDLNRRVFDETILRRMFVVPAFEIHGGVSGLFDLGPPGSALKANLVDAWRRHFVLEEKMLEMECTCLTPEAVLKTSGHVDRFTDLMVKDVVTGDCYRADKLLEDVIDDFLEQNPGCADADEHRRVQRQADAYAADELDDLLRNKYKVKAPQTGNELTKPFAFNLMFGTKIGPSGTSVGYLRPETAQGLFVNFRRLLDYNNGKVPFAAAQIGLGFRNEIAPKNGLLRVREFTMAEIEHFVDPRDKKHHKFANVKDVELALFDRDSQLSTGKTNTLTAARAVTDGVVDNETLCYFMARTQLYMISIGMDPFKLRFRQHLTTEMAHYAADCWDLEILTAYGWVECVGHADRACYDLDVHSKATKVDHVAYKLLDEAKVLESVALEPNKKIIGTTFKQDQAKVIDLIQQADPEDIASREFPIQLGDYTLTKDMVSWKRVKKRVESEKFTPSVVEPSFGIGRVLHALLEHSFCQREGDEQRIVMRFPANVAPIKCAVFNLQTNPRFIPIVKSIEDRLTAASIANKTDISGVSVGRRYARADELGTPFGITVDFTTLEDDTVTLRERDSMAQVRVPIDDLCALLTTLIMPTPWADATAHLPPEAKDDAPAAAAATDGGTLVFEKTSRATFSRPAQFAAAAAA</sequence>
<dbReference type="CDD" id="cd00774">
    <property type="entry name" value="GlyRS-like_core"/>
    <property type="match status" value="1"/>
</dbReference>
<evidence type="ECO:0000256" key="7">
    <source>
        <dbReference type="ARBA" id="ARBA00022741"/>
    </source>
</evidence>
<dbReference type="NCBIfam" id="TIGR00389">
    <property type="entry name" value="glyS_dimeric"/>
    <property type="match status" value="1"/>
</dbReference>
<dbReference type="EC" id="6.1.1.14" evidence="4"/>
<evidence type="ECO:0000313" key="14">
    <source>
        <dbReference type="EMBL" id="KAJ8608491.1"/>
    </source>
</evidence>
<dbReference type="GO" id="GO:0005739">
    <property type="term" value="C:mitochondrion"/>
    <property type="evidence" value="ECO:0007669"/>
    <property type="project" value="TreeGrafter"/>
</dbReference>
<dbReference type="InterPro" id="IPR027031">
    <property type="entry name" value="Gly-tRNA_synthase/POLG2"/>
</dbReference>
<dbReference type="InterPro" id="IPR006195">
    <property type="entry name" value="aa-tRNA-synth_II"/>
</dbReference>
<keyword evidence="9" id="KW-0648">Protein biosynthesis</keyword>
<keyword evidence="6" id="KW-0436">Ligase</keyword>
<dbReference type="EMBL" id="JAQMWT010000167">
    <property type="protein sequence ID" value="KAJ8608491.1"/>
    <property type="molecule type" value="Genomic_DNA"/>
</dbReference>
<evidence type="ECO:0000256" key="2">
    <source>
        <dbReference type="ARBA" id="ARBA00008226"/>
    </source>
</evidence>
<dbReference type="Pfam" id="PF03129">
    <property type="entry name" value="HGTP_anticodon"/>
    <property type="match status" value="1"/>
</dbReference>
<evidence type="ECO:0000256" key="8">
    <source>
        <dbReference type="ARBA" id="ARBA00022840"/>
    </source>
</evidence>
<dbReference type="CDD" id="cd00858">
    <property type="entry name" value="GlyRS_anticodon"/>
    <property type="match status" value="1"/>
</dbReference>
<dbReference type="FunFam" id="3.30.40.230:FF:000001">
    <property type="entry name" value="Glycine--tRNA ligase"/>
    <property type="match status" value="1"/>
</dbReference>
<dbReference type="InterPro" id="IPR036621">
    <property type="entry name" value="Anticodon-bd_dom_sf"/>
</dbReference>
<evidence type="ECO:0000313" key="15">
    <source>
        <dbReference type="Proteomes" id="UP001230188"/>
    </source>
</evidence>
<dbReference type="PROSITE" id="PS50862">
    <property type="entry name" value="AA_TRNA_LIGASE_II"/>
    <property type="match status" value="1"/>
</dbReference>
<evidence type="ECO:0000256" key="4">
    <source>
        <dbReference type="ARBA" id="ARBA00012829"/>
    </source>
</evidence>
<dbReference type="GO" id="GO:0070150">
    <property type="term" value="P:mitochondrial glycyl-tRNA aminoacylation"/>
    <property type="evidence" value="ECO:0007669"/>
    <property type="project" value="TreeGrafter"/>
</dbReference>
<protein>
    <recommendedName>
        <fullName evidence="4">glycine--tRNA ligase</fullName>
        <ecNumber evidence="4">6.1.1.14</ecNumber>
    </recommendedName>
    <alternativeName>
        <fullName evidence="11">Diadenosine tetraphosphate synthetase</fullName>
    </alternativeName>
</protein>
<dbReference type="Gene3D" id="3.30.720.200">
    <property type="match status" value="1"/>
</dbReference>
<dbReference type="GO" id="GO:0005524">
    <property type="term" value="F:ATP binding"/>
    <property type="evidence" value="ECO:0007669"/>
    <property type="project" value="UniProtKB-KW"/>
</dbReference>
<dbReference type="InterPro" id="IPR045864">
    <property type="entry name" value="aa-tRNA-synth_II/BPL/LPL"/>
</dbReference>
<keyword evidence="5" id="KW-0963">Cytoplasm</keyword>
<proteinExistence type="inferred from homology"/>
<evidence type="ECO:0000256" key="3">
    <source>
        <dbReference type="ARBA" id="ARBA00011738"/>
    </source>
</evidence>
<dbReference type="InterPro" id="IPR002315">
    <property type="entry name" value="tRNA-synt_gly"/>
</dbReference>
<dbReference type="SUPFAM" id="SSF55681">
    <property type="entry name" value="Class II aaRS and biotin synthetases"/>
    <property type="match status" value="1"/>
</dbReference>
<evidence type="ECO:0000256" key="9">
    <source>
        <dbReference type="ARBA" id="ARBA00022917"/>
    </source>
</evidence>
<dbReference type="SUPFAM" id="SSF52954">
    <property type="entry name" value="Class II aaRS ABD-related"/>
    <property type="match status" value="1"/>
</dbReference>
<keyword evidence="7" id="KW-0547">Nucleotide-binding</keyword>
<evidence type="ECO:0000256" key="6">
    <source>
        <dbReference type="ARBA" id="ARBA00022598"/>
    </source>
</evidence>
<dbReference type="FunFam" id="3.30.930.10:FF:000010">
    <property type="entry name" value="Glycyl-tRNA synthetase 1"/>
    <property type="match status" value="1"/>
</dbReference>
<comment type="caution">
    <text evidence="14">The sequence shown here is derived from an EMBL/GenBank/DDBJ whole genome shotgun (WGS) entry which is preliminary data.</text>
</comment>
<dbReference type="GO" id="GO:0004820">
    <property type="term" value="F:glycine-tRNA ligase activity"/>
    <property type="evidence" value="ECO:0007669"/>
    <property type="project" value="UniProtKB-EC"/>
</dbReference>
<keyword evidence="10" id="KW-0030">Aminoacyl-tRNA synthetase</keyword>
<feature type="region of interest" description="Disordered" evidence="12">
    <location>
        <begin position="23"/>
        <end position="52"/>
    </location>
</feature>
<dbReference type="PANTHER" id="PTHR10745">
    <property type="entry name" value="GLYCYL-TRNA SYNTHETASE/DNA POLYMERASE SUBUNIT GAMMA-2"/>
    <property type="match status" value="1"/>
</dbReference>
<accession>A0AAD7UIY3</accession>
<feature type="domain" description="Aminoacyl-transfer RNA synthetases class-II family profile" evidence="13">
    <location>
        <begin position="283"/>
        <end position="586"/>
    </location>
</feature>
<comment type="subcellular location">
    <subcellularLocation>
        <location evidence="1">Cytoplasm</location>
    </subcellularLocation>
</comment>
<dbReference type="AlphaFoldDB" id="A0AAD7UIY3"/>
<evidence type="ECO:0000256" key="12">
    <source>
        <dbReference type="SAM" id="MobiDB-lite"/>
    </source>
</evidence>
<dbReference type="FunFam" id="3.40.50.800:FF:000004">
    <property type="entry name" value="Glycine--tRNA ligase 2"/>
    <property type="match status" value="1"/>
</dbReference>
<gene>
    <name evidence="14" type="ORF">CTAYLR_005731</name>
</gene>
<reference evidence="14" key="1">
    <citation type="submission" date="2023-01" db="EMBL/GenBank/DDBJ databases">
        <title>Metagenome sequencing of chrysophaentin producing Chrysophaeum taylorii.</title>
        <authorList>
            <person name="Davison J."/>
            <person name="Bewley C."/>
        </authorList>
    </citation>
    <scope>NUCLEOTIDE SEQUENCE</scope>
    <source>
        <strain evidence="14">NIES-1699</strain>
    </source>
</reference>
<evidence type="ECO:0000256" key="11">
    <source>
        <dbReference type="ARBA" id="ARBA00030057"/>
    </source>
</evidence>
<keyword evidence="8" id="KW-0067">ATP-binding</keyword>
<organism evidence="14 15">
    <name type="scientific">Chrysophaeum taylorii</name>
    <dbReference type="NCBI Taxonomy" id="2483200"/>
    <lineage>
        <taxon>Eukaryota</taxon>
        <taxon>Sar</taxon>
        <taxon>Stramenopiles</taxon>
        <taxon>Ochrophyta</taxon>
        <taxon>Pelagophyceae</taxon>
        <taxon>Pelagomonadales</taxon>
        <taxon>Pelagomonadaceae</taxon>
        <taxon>Chrysophaeum</taxon>
    </lineage>
</organism>